<evidence type="ECO:0000256" key="1">
    <source>
        <dbReference type="SAM" id="MobiDB-lite"/>
    </source>
</evidence>
<gene>
    <name evidence="2" type="ORF">FM119_01715</name>
</gene>
<organism evidence="2 3">
    <name type="scientific">Mycetocola reblochoni REB411</name>
    <dbReference type="NCBI Taxonomy" id="1255698"/>
    <lineage>
        <taxon>Bacteria</taxon>
        <taxon>Bacillati</taxon>
        <taxon>Actinomycetota</taxon>
        <taxon>Actinomycetes</taxon>
        <taxon>Micrococcales</taxon>
        <taxon>Microbacteriaceae</taxon>
        <taxon>Mycetocola</taxon>
    </lineage>
</organism>
<sequence length="62" mass="6159">MRVADLRHDMLFDAGTSAGTAVVAHTAQAGVGAPGPPSADAHAADPLHGFPHIASSSTRTPS</sequence>
<accession>A0A1R4IGR0</accession>
<protein>
    <submittedName>
        <fullName evidence="2">Uncharacterized protein</fullName>
    </submittedName>
</protein>
<reference evidence="3" key="1">
    <citation type="submission" date="2017-02" db="EMBL/GenBank/DDBJ databases">
        <authorList>
            <person name="Dridi B."/>
        </authorList>
    </citation>
    <scope>NUCLEOTIDE SEQUENCE [LARGE SCALE GENOMIC DNA]</scope>
    <source>
        <strain evidence="3">EB411</strain>
    </source>
</reference>
<feature type="region of interest" description="Disordered" evidence="1">
    <location>
        <begin position="28"/>
        <end position="62"/>
    </location>
</feature>
<dbReference type="EMBL" id="FUKR01000009">
    <property type="protein sequence ID" value="SJN19017.1"/>
    <property type="molecule type" value="Genomic_DNA"/>
</dbReference>
<proteinExistence type="predicted"/>
<dbReference type="Proteomes" id="UP000196778">
    <property type="component" value="Unassembled WGS sequence"/>
</dbReference>
<evidence type="ECO:0000313" key="2">
    <source>
        <dbReference type="EMBL" id="SJN19017.1"/>
    </source>
</evidence>
<evidence type="ECO:0000313" key="3">
    <source>
        <dbReference type="Proteomes" id="UP000196778"/>
    </source>
</evidence>
<dbReference type="AlphaFoldDB" id="A0A1R4IGR0"/>
<name>A0A1R4IGR0_9MICO</name>
<keyword evidence="3" id="KW-1185">Reference proteome</keyword>